<keyword evidence="2 4" id="KW-0479">Metal-binding</keyword>
<sequence>MEDGPSSTSCFRRITDCFLGSSLTDDKVKAYLSLHPQMLDEFVSESVSSETLDRWHKRKSSGSLPADDTSSGSRQYQDSNMQNVVHDLTSYLEQRLDPGGDNKLLFYDLCTIIKTATKADGFALYHLGECNNSLCLFKPAGAKDGPPTLIPAGPITFGTTIAAHVATTRKILLVEDITGDERFPEGTGQDSDSGIHVYSVLCLPILTAIGDLIAILELHRHRGHEPFNISNQEVATANLAWASVAIHQVQVCRGLAKQTELNDFLLDVSKTYFDNIVAIDSLLEHIMIYAKNLVNADRCALFQVDHNNKELYSDLFDIGEENEGKPVFRKTKEIREVDLYTGYTTRNILCMPIVSRGTVIGVVQMVNKLSGSAFTKTDENNFKMFAVFCALALHCANMYHRIRHSECIYRVTMEKLSYHSICTSEEWKTLTKLDLPTPLYKEIELFHFDISQFEELWPAVFVYMVHNSCGETSFELEKLCRFTMSVRKNYRRVPYHNWKHAVNVAHCMYAILQKTTGIFTEIEKKGLLIACLCHDLDHRGYSNTYLQKFDHPLAALYSTSTMEQHHFSQTVSILQLEGHNVFSNLTSSEYEQVLEIIRKAIIATDLALYFGNRKQLAELLTTEALDLNNHQHRDRVIGLMMTACDLCSVTKLWPITRLTANDIYAEFWAEGDEMKKIGIQPIPMMDRDKKKEVPQGQVGFYNAVALPCYTTLSELFPPSSPLLEACKENLGQWEKIVNGEEEDSGVRGVWAPPEPVDPRVEPSTEEPSNPDSGPVKVDN</sequence>
<dbReference type="InterPro" id="IPR029016">
    <property type="entry name" value="GAF-like_dom_sf"/>
</dbReference>
<dbReference type="SUPFAM" id="SSF55781">
    <property type="entry name" value="GAF domain-like"/>
    <property type="match status" value="2"/>
</dbReference>
<dbReference type="Pfam" id="PF00233">
    <property type="entry name" value="PDEase_I"/>
    <property type="match status" value="1"/>
</dbReference>
<comment type="similarity">
    <text evidence="4">Belongs to the cyclic nucleotide phosphodiesterase family.</text>
</comment>
<dbReference type="Pfam" id="PF01590">
    <property type="entry name" value="GAF"/>
    <property type="match status" value="2"/>
</dbReference>
<evidence type="ECO:0000256" key="5">
    <source>
        <dbReference type="SAM" id="MobiDB-lite"/>
    </source>
</evidence>
<protein>
    <recommendedName>
        <fullName evidence="4">Phosphodiesterase</fullName>
        <ecNumber evidence="4">3.1.4.-</ecNumber>
    </recommendedName>
</protein>
<evidence type="ECO:0000313" key="8">
    <source>
        <dbReference type="RefSeq" id="XP_045558282.1"/>
    </source>
</evidence>
<evidence type="ECO:0000256" key="3">
    <source>
        <dbReference type="ARBA" id="ARBA00022801"/>
    </source>
</evidence>
<evidence type="ECO:0000256" key="2">
    <source>
        <dbReference type="ARBA" id="ARBA00022723"/>
    </source>
</evidence>
<proteinExistence type="inferred from homology"/>
<feature type="domain" description="PDEase" evidence="6">
    <location>
        <begin position="423"/>
        <end position="740"/>
    </location>
</feature>
<evidence type="ECO:0000256" key="4">
    <source>
        <dbReference type="RuleBase" id="RU363067"/>
    </source>
</evidence>
<keyword evidence="7" id="KW-1185">Reference proteome</keyword>
<name>A0ABM3DHI6_SALSA</name>
<evidence type="ECO:0000256" key="1">
    <source>
        <dbReference type="ARBA" id="ARBA00022535"/>
    </source>
</evidence>
<gene>
    <name evidence="8" type="primary">pde10a</name>
</gene>
<dbReference type="PRINTS" id="PR00387">
    <property type="entry name" value="PDIESTERASE1"/>
</dbReference>
<dbReference type="EC" id="3.1.4.-" evidence="4"/>
<dbReference type="GeneID" id="106592606"/>
<evidence type="ECO:0000313" key="7">
    <source>
        <dbReference type="Proteomes" id="UP001652741"/>
    </source>
</evidence>
<dbReference type="InterPro" id="IPR023174">
    <property type="entry name" value="PDEase_CS"/>
</dbReference>
<keyword evidence="3 4" id="KW-0378">Hydrolase</keyword>
<accession>A0ABM3DHI6</accession>
<dbReference type="PROSITE" id="PS00126">
    <property type="entry name" value="PDEASE_I_1"/>
    <property type="match status" value="1"/>
</dbReference>
<dbReference type="InterPro" id="IPR023088">
    <property type="entry name" value="PDEase"/>
</dbReference>
<dbReference type="SMART" id="SM00065">
    <property type="entry name" value="GAF"/>
    <property type="match status" value="2"/>
</dbReference>
<organism evidence="7 8">
    <name type="scientific">Salmo salar</name>
    <name type="common">Atlantic salmon</name>
    <dbReference type="NCBI Taxonomy" id="8030"/>
    <lineage>
        <taxon>Eukaryota</taxon>
        <taxon>Metazoa</taxon>
        <taxon>Chordata</taxon>
        <taxon>Craniata</taxon>
        <taxon>Vertebrata</taxon>
        <taxon>Euteleostomi</taxon>
        <taxon>Actinopterygii</taxon>
        <taxon>Neopterygii</taxon>
        <taxon>Teleostei</taxon>
        <taxon>Protacanthopterygii</taxon>
        <taxon>Salmoniformes</taxon>
        <taxon>Salmonidae</taxon>
        <taxon>Salmoninae</taxon>
        <taxon>Salmo</taxon>
    </lineage>
</organism>
<dbReference type="InterPro" id="IPR036971">
    <property type="entry name" value="PDEase_catalytic_dom_sf"/>
</dbReference>
<dbReference type="SUPFAM" id="SSF109604">
    <property type="entry name" value="HD-domain/PDEase-like"/>
    <property type="match status" value="1"/>
</dbReference>
<feature type="compositionally biased region" description="Polar residues" evidence="5">
    <location>
        <begin position="68"/>
        <end position="79"/>
    </location>
</feature>
<dbReference type="InterPro" id="IPR003607">
    <property type="entry name" value="HD/PDEase_dom"/>
</dbReference>
<comment type="cofactor">
    <cofactor evidence="4">
        <name>a divalent metal cation</name>
        <dbReference type="ChEBI" id="CHEBI:60240"/>
    </cofactor>
    <text evidence="4">Binds 2 divalent metal cations per subunit. Site 1 may preferentially bind zinc ions, while site 2 has a preference for magnesium and/or manganese ions.</text>
</comment>
<dbReference type="Gene3D" id="1.10.1300.10">
    <property type="entry name" value="3'5'-cyclic nucleotide phosphodiesterase, catalytic domain"/>
    <property type="match status" value="1"/>
</dbReference>
<reference evidence="8" key="1">
    <citation type="submission" date="2025-08" db="UniProtKB">
        <authorList>
            <consortium name="RefSeq"/>
        </authorList>
    </citation>
    <scope>IDENTIFICATION</scope>
</reference>
<evidence type="ECO:0000259" key="6">
    <source>
        <dbReference type="PROSITE" id="PS51845"/>
    </source>
</evidence>
<dbReference type="CDD" id="cd00077">
    <property type="entry name" value="HDc"/>
    <property type="match status" value="1"/>
</dbReference>
<dbReference type="InterPro" id="IPR003018">
    <property type="entry name" value="GAF"/>
</dbReference>
<dbReference type="Gene3D" id="3.30.450.40">
    <property type="match status" value="3"/>
</dbReference>
<feature type="region of interest" description="Disordered" evidence="5">
    <location>
        <begin position="738"/>
        <end position="779"/>
    </location>
</feature>
<dbReference type="InterPro" id="IPR002073">
    <property type="entry name" value="PDEase_catalytic_dom"/>
</dbReference>
<keyword evidence="1" id="KW-0140">cGMP</keyword>
<dbReference type="PROSITE" id="PS51845">
    <property type="entry name" value="PDEASE_I_2"/>
    <property type="match status" value="1"/>
</dbReference>
<dbReference type="RefSeq" id="XP_045558282.1">
    <property type="nucleotide sequence ID" value="XM_045702326.1"/>
</dbReference>
<dbReference type="SMART" id="SM00471">
    <property type="entry name" value="HDc"/>
    <property type="match status" value="1"/>
</dbReference>
<dbReference type="PANTHER" id="PTHR11347">
    <property type="entry name" value="CYCLIC NUCLEOTIDE PHOSPHODIESTERASE"/>
    <property type="match status" value="1"/>
</dbReference>
<dbReference type="Proteomes" id="UP001652741">
    <property type="component" value="Chromosome ssa19"/>
</dbReference>
<feature type="region of interest" description="Disordered" evidence="5">
    <location>
        <begin position="57"/>
        <end position="79"/>
    </location>
</feature>